<dbReference type="Proteomes" id="UP000663873">
    <property type="component" value="Unassembled WGS sequence"/>
</dbReference>
<evidence type="ECO:0000313" key="4">
    <source>
        <dbReference type="EMBL" id="CAF4556618.1"/>
    </source>
</evidence>
<accession>A0A817S6C4</accession>
<evidence type="ECO:0000313" key="5">
    <source>
        <dbReference type="Proteomes" id="UP000663825"/>
    </source>
</evidence>
<dbReference type="Pfam" id="PF00144">
    <property type="entry name" value="Beta-lactamase"/>
    <property type="match status" value="1"/>
</dbReference>
<comment type="caution">
    <text evidence="3">The sequence shown here is derived from an EMBL/GenBank/DDBJ whole genome shotgun (WGS) entry which is preliminary data.</text>
</comment>
<keyword evidence="1" id="KW-0732">Signal</keyword>
<dbReference type="EMBL" id="CAJNXB010002772">
    <property type="protein sequence ID" value="CAF3276199.1"/>
    <property type="molecule type" value="Genomic_DNA"/>
</dbReference>
<feature type="signal peptide" evidence="1">
    <location>
        <begin position="1"/>
        <end position="18"/>
    </location>
</feature>
<dbReference type="InterPro" id="IPR050491">
    <property type="entry name" value="AmpC-like"/>
</dbReference>
<dbReference type="Gene3D" id="3.40.710.10">
    <property type="entry name" value="DD-peptidase/beta-lactamase superfamily"/>
    <property type="match status" value="1"/>
</dbReference>
<evidence type="ECO:0000313" key="3">
    <source>
        <dbReference type="EMBL" id="CAF3276199.1"/>
    </source>
</evidence>
<reference evidence="3" key="1">
    <citation type="submission" date="2021-02" db="EMBL/GenBank/DDBJ databases">
        <authorList>
            <person name="Nowell W R."/>
        </authorList>
    </citation>
    <scope>NUCLEOTIDE SEQUENCE</scope>
</reference>
<dbReference type="InterPro" id="IPR001466">
    <property type="entry name" value="Beta-lactam-related"/>
</dbReference>
<dbReference type="InterPro" id="IPR012338">
    <property type="entry name" value="Beta-lactam/transpept-like"/>
</dbReference>
<organism evidence="3 5">
    <name type="scientific">Rotaria socialis</name>
    <dbReference type="NCBI Taxonomy" id="392032"/>
    <lineage>
        <taxon>Eukaryota</taxon>
        <taxon>Metazoa</taxon>
        <taxon>Spiralia</taxon>
        <taxon>Gnathifera</taxon>
        <taxon>Rotifera</taxon>
        <taxon>Eurotatoria</taxon>
        <taxon>Bdelloidea</taxon>
        <taxon>Philodinida</taxon>
        <taxon>Philodinidae</taxon>
        <taxon>Rotaria</taxon>
    </lineage>
</organism>
<evidence type="ECO:0000256" key="1">
    <source>
        <dbReference type="SAM" id="SignalP"/>
    </source>
</evidence>
<dbReference type="AlphaFoldDB" id="A0A817S6C4"/>
<dbReference type="SUPFAM" id="SSF56601">
    <property type="entry name" value="beta-lactamase/transpeptidase-like"/>
    <property type="match status" value="1"/>
</dbReference>
<feature type="chain" id="PRO_5035613808" description="Beta-lactamase-related domain-containing protein" evidence="1">
    <location>
        <begin position="19"/>
        <end position="425"/>
    </location>
</feature>
<gene>
    <name evidence="3" type="ORF">TIS948_LOCUS16617</name>
    <name evidence="4" type="ORF">UJA718_LOCUS29696</name>
</gene>
<protein>
    <recommendedName>
        <fullName evidence="2">Beta-lactamase-related domain-containing protein</fullName>
    </recommendedName>
</protein>
<dbReference type="EMBL" id="CAJOBP010009696">
    <property type="protein sequence ID" value="CAF4556618.1"/>
    <property type="molecule type" value="Genomic_DNA"/>
</dbReference>
<dbReference type="Proteomes" id="UP000663825">
    <property type="component" value="Unassembled WGS sequence"/>
</dbReference>
<feature type="domain" description="Beta-lactamase-related" evidence="2">
    <location>
        <begin position="27"/>
        <end position="408"/>
    </location>
</feature>
<evidence type="ECO:0000313" key="6">
    <source>
        <dbReference type="Proteomes" id="UP000663873"/>
    </source>
</evidence>
<name>A0A817S6C4_9BILA</name>
<dbReference type="PANTHER" id="PTHR46825:SF9">
    <property type="entry name" value="BETA-LACTAMASE-RELATED DOMAIN-CONTAINING PROTEIN"/>
    <property type="match status" value="1"/>
</dbReference>
<dbReference type="PANTHER" id="PTHR46825">
    <property type="entry name" value="D-ALANYL-D-ALANINE-CARBOXYPEPTIDASE/ENDOPEPTIDASE AMPH"/>
    <property type="match status" value="1"/>
</dbReference>
<sequence>MSYVLYLSLTLLAAIGDAANLNCPNNQWIEKSLNNSYIPGAAIVVVNGTHTLYEHAFGYHSISSPQLIDVEKSIFGLASISKTLIATAVMQLVEKELVDLDTDINHYLSEPHRRIFHPKYPSHSITLRKLLSHSSSIAVDDSIELGLYQLGDTAFGQSTLAEALFAHINPNTSNWLPKPPGTVSFYSNGGSSLAGLVVERVTNMSFDLYVKEKIMKPLGVDISKVGVRLADFSNRDELVKHNAYVFNASDFNVWTQGLPQLNVTKLSENFPTWLNIPFFGFSAYPSGLFRMSARSLSKFLQMFMNNGSNLISPKSIAEMKIIVGGGLIPYYDPSGIANASTIALPSFGLSWTWQTLKDGRRYVGHSGTLPGSRHWMLINEKNTVGVIVLSNGDSNVPSDRSKEYYQLLENIHLALFQCFEGELVK</sequence>
<evidence type="ECO:0000259" key="2">
    <source>
        <dbReference type="Pfam" id="PF00144"/>
    </source>
</evidence>
<proteinExistence type="predicted"/>
<dbReference type="OrthoDB" id="5946976at2759"/>
<keyword evidence="6" id="KW-1185">Reference proteome</keyword>